<dbReference type="InterPro" id="IPR012859">
    <property type="entry name" value="Pilin_N_archaeal"/>
</dbReference>
<keyword evidence="4" id="KW-1185">Reference proteome</keyword>
<keyword evidence="1" id="KW-0812">Transmembrane</keyword>
<dbReference type="InterPro" id="IPR013373">
    <property type="entry name" value="Flagellin/pilin_N_arc"/>
</dbReference>
<keyword evidence="1" id="KW-1133">Transmembrane helix</keyword>
<organism evidence="3 4">
    <name type="scientific">Haloglomus irregulare</name>
    <dbReference type="NCBI Taxonomy" id="2234134"/>
    <lineage>
        <taxon>Archaea</taxon>
        <taxon>Methanobacteriati</taxon>
        <taxon>Methanobacteriota</taxon>
        <taxon>Stenosarchaea group</taxon>
        <taxon>Halobacteria</taxon>
        <taxon>Halobacteriales</taxon>
        <taxon>Natronomonadaceae</taxon>
        <taxon>Haloglomus</taxon>
    </lineage>
</organism>
<evidence type="ECO:0000256" key="1">
    <source>
        <dbReference type="SAM" id="Phobius"/>
    </source>
</evidence>
<dbReference type="OrthoDB" id="240763at2157"/>
<name>A0A554NFI1_9EURY</name>
<dbReference type="Pfam" id="PF07790">
    <property type="entry name" value="Pilin_N"/>
    <property type="match status" value="1"/>
</dbReference>
<dbReference type="InParanoid" id="A0A554NFI1"/>
<proteinExistence type="predicted"/>
<comment type="caution">
    <text evidence="3">The sequence shown here is derived from an EMBL/GenBank/DDBJ whole genome shotgun (WGS) entry which is preliminary data.</text>
</comment>
<dbReference type="EMBL" id="QMDX01000001">
    <property type="protein sequence ID" value="TSD16156.1"/>
    <property type="molecule type" value="Genomic_DNA"/>
</dbReference>
<feature type="domain" description="Archaeal Type IV pilin N-terminal" evidence="2">
    <location>
        <begin position="4"/>
        <end position="87"/>
    </location>
</feature>
<protein>
    <submittedName>
        <fullName evidence="3">Type IV pilin</fullName>
    </submittedName>
</protein>
<keyword evidence="1" id="KW-0472">Membrane</keyword>
<dbReference type="NCBIfam" id="TIGR02537">
    <property type="entry name" value="arch_flag_Nterm"/>
    <property type="match status" value="1"/>
</dbReference>
<gene>
    <name evidence="3" type="ORF">DP107_03030</name>
</gene>
<evidence type="ECO:0000313" key="3">
    <source>
        <dbReference type="EMBL" id="TSD16156.1"/>
    </source>
</evidence>
<evidence type="ECO:0000313" key="4">
    <source>
        <dbReference type="Proteomes" id="UP000319894"/>
    </source>
</evidence>
<dbReference type="AlphaFoldDB" id="A0A554NFI1"/>
<sequence>MADRGVSPTVGVTLMVAIVVVLAAVIAMMALGFQDRLQDPSPQGGFTTEVNHDGDGNAGKPYFELTYEAGPTADPSRIIIKDSSGNSVTWKDVWTTSGDVRASEYIHIDGFGSDGALNHVCNEGQTFYIIHQNEAGETIVTIEYEIPVTPDPSNAPSGWC</sequence>
<feature type="transmembrane region" description="Helical" evidence="1">
    <location>
        <begin position="12"/>
        <end position="33"/>
    </location>
</feature>
<evidence type="ECO:0000259" key="2">
    <source>
        <dbReference type="Pfam" id="PF07790"/>
    </source>
</evidence>
<reference evidence="3 4" key="1">
    <citation type="submission" date="2018-06" db="EMBL/GenBank/DDBJ databases">
        <title>Natronomonas sp. F16-60 a new haloarchaeon isolated from a solar saltern of Isla Cristina, Huelva, Spain.</title>
        <authorList>
            <person name="Duran-Viseras A."/>
            <person name="Sanchez-Porro C."/>
            <person name="Ventosa A."/>
        </authorList>
    </citation>
    <scope>NUCLEOTIDE SEQUENCE [LARGE SCALE GENOMIC DNA]</scope>
    <source>
        <strain evidence="3 4">F16-60</strain>
    </source>
</reference>
<dbReference type="RefSeq" id="WP_144260636.1">
    <property type="nucleotide sequence ID" value="NZ_QMDX01000001.1"/>
</dbReference>
<dbReference type="Proteomes" id="UP000319894">
    <property type="component" value="Unassembled WGS sequence"/>
</dbReference>
<accession>A0A554NFI1</accession>